<dbReference type="Proteomes" id="UP000070133">
    <property type="component" value="Unassembled WGS sequence"/>
</dbReference>
<accession>A0A139HGV2</accession>
<protein>
    <submittedName>
        <fullName evidence="1">Uncharacterized protein</fullName>
    </submittedName>
</protein>
<sequence>MPAHFPRNPDVAESPVDFCESAAGAGWAVGTGAQQMEQHNDDHYDRTIRGVQAEDNVYVRHESGIAIVA</sequence>
<dbReference type="EMBL" id="LFZN01000051">
    <property type="protein sequence ID" value="KXT01678.1"/>
    <property type="molecule type" value="Genomic_DNA"/>
</dbReference>
<dbReference type="AlphaFoldDB" id="A0A139HGV2"/>
<evidence type="ECO:0000313" key="2">
    <source>
        <dbReference type="Proteomes" id="UP000070133"/>
    </source>
</evidence>
<name>A0A139HGV2_9PEZI</name>
<comment type="caution">
    <text evidence="1">The sequence shown here is derived from an EMBL/GenBank/DDBJ whole genome shotgun (WGS) entry which is preliminary data.</text>
</comment>
<reference evidence="1 2" key="1">
    <citation type="submission" date="2015-07" db="EMBL/GenBank/DDBJ databases">
        <title>Comparative genomics of the Sigatoka disease complex on banana suggests a link between parallel evolutionary changes in Pseudocercospora fijiensis and Pseudocercospora eumusae and increased virulence on the banana host.</title>
        <authorList>
            <person name="Chang T.-C."/>
            <person name="Salvucci A."/>
            <person name="Crous P.W."/>
            <person name="Stergiopoulos I."/>
        </authorList>
    </citation>
    <scope>NUCLEOTIDE SEQUENCE [LARGE SCALE GENOMIC DNA]</scope>
    <source>
        <strain evidence="1 2">CBS 114824</strain>
    </source>
</reference>
<keyword evidence="2" id="KW-1185">Reference proteome</keyword>
<evidence type="ECO:0000313" key="1">
    <source>
        <dbReference type="EMBL" id="KXT01678.1"/>
    </source>
</evidence>
<proteinExistence type="predicted"/>
<organism evidence="1 2">
    <name type="scientific">Pseudocercospora eumusae</name>
    <dbReference type="NCBI Taxonomy" id="321146"/>
    <lineage>
        <taxon>Eukaryota</taxon>
        <taxon>Fungi</taxon>
        <taxon>Dikarya</taxon>
        <taxon>Ascomycota</taxon>
        <taxon>Pezizomycotina</taxon>
        <taxon>Dothideomycetes</taxon>
        <taxon>Dothideomycetidae</taxon>
        <taxon>Mycosphaerellales</taxon>
        <taxon>Mycosphaerellaceae</taxon>
        <taxon>Pseudocercospora</taxon>
    </lineage>
</organism>
<gene>
    <name evidence="1" type="ORF">AC578_2812</name>
</gene>